<evidence type="ECO:0000256" key="5">
    <source>
        <dbReference type="ARBA" id="ARBA00022833"/>
    </source>
</evidence>
<evidence type="ECO:0000256" key="3">
    <source>
        <dbReference type="ARBA" id="ARBA00022723"/>
    </source>
</evidence>
<name>A0A150FRB6_CLOPD</name>
<dbReference type="PANTHER" id="PTHR30471:SF3">
    <property type="entry name" value="UPF0758 PROTEIN YEES-RELATED"/>
    <property type="match status" value="1"/>
</dbReference>
<dbReference type="PANTHER" id="PTHR30471">
    <property type="entry name" value="DNA REPAIR PROTEIN RADC"/>
    <property type="match status" value="1"/>
</dbReference>
<dbReference type="STRING" id="1121328.JWYL7_1242"/>
<dbReference type="NCBIfam" id="TIGR00608">
    <property type="entry name" value="radc"/>
    <property type="match status" value="1"/>
</dbReference>
<keyword evidence="5" id="KW-0862">Zinc</keyword>
<evidence type="ECO:0000259" key="8">
    <source>
        <dbReference type="PROSITE" id="PS50249"/>
    </source>
</evidence>
<dbReference type="EMBL" id="FRBG01000001">
    <property type="protein sequence ID" value="SHK44405.1"/>
    <property type="molecule type" value="Genomic_DNA"/>
</dbReference>
<sequence length="231" mass="25901">MSNIPKMTIKNLVKEERPREKMVLKGAKYLSNAELLAILLRTGTKDMSALELANYIINKEKEGIKSLASITVEEMSQIKGIGTAKACQIIAALELGRRVAKSCKMDKFKITSPEGIANIYMEDFRYLKKEIFKILLLNTKNEIINDVEISVGSLNSSIVHPREVFIEAIKRSSNKIILVHNHPSGNPEPSKEDILITNRLVEGGKILGIEVIDHIIFGDGIYFSFKEKTLM</sequence>
<comment type="caution">
    <text evidence="9">The sequence shown here is derived from an EMBL/GenBank/DDBJ whole genome shotgun (WGS) entry which is preliminary data.</text>
</comment>
<evidence type="ECO:0000256" key="7">
    <source>
        <dbReference type="RuleBase" id="RU003797"/>
    </source>
</evidence>
<keyword evidence="2" id="KW-0645">Protease</keyword>
<evidence type="ECO:0000256" key="1">
    <source>
        <dbReference type="ARBA" id="ARBA00010243"/>
    </source>
</evidence>
<dbReference type="EMBL" id="LSFY01000001">
    <property type="protein sequence ID" value="KXZ40167.1"/>
    <property type="molecule type" value="Genomic_DNA"/>
</dbReference>
<dbReference type="PATRIC" id="fig|1121328.3.peg.1251"/>
<dbReference type="PROSITE" id="PS50249">
    <property type="entry name" value="MPN"/>
    <property type="match status" value="1"/>
</dbReference>
<dbReference type="Pfam" id="PF04002">
    <property type="entry name" value="RadC"/>
    <property type="match status" value="1"/>
</dbReference>
<dbReference type="InterPro" id="IPR001405">
    <property type="entry name" value="UPF0758"/>
</dbReference>
<reference evidence="9 11" key="1">
    <citation type="submission" date="2016-02" db="EMBL/GenBank/DDBJ databases">
        <title>Draft genome sequence for Clostridium paradoxum JW-YL-7.</title>
        <authorList>
            <person name="Utturkar S.M."/>
            <person name="Lancaster A."/>
            <person name="Poole F.L."/>
            <person name="Adams M.W."/>
            <person name="Brown S.D."/>
        </authorList>
    </citation>
    <scope>NUCLEOTIDE SEQUENCE [LARGE SCALE GENOMIC DNA]</scope>
    <source>
        <strain evidence="9 11">JW-YL-7</strain>
    </source>
</reference>
<evidence type="ECO:0000256" key="6">
    <source>
        <dbReference type="ARBA" id="ARBA00023049"/>
    </source>
</evidence>
<evidence type="ECO:0000256" key="2">
    <source>
        <dbReference type="ARBA" id="ARBA00022670"/>
    </source>
</evidence>
<organism evidence="9 11">
    <name type="scientific">Alkalithermobacter thermoalcaliphilus JW-YL-7 = DSM 7308</name>
    <dbReference type="NCBI Taxonomy" id="1121328"/>
    <lineage>
        <taxon>Bacteria</taxon>
        <taxon>Bacillati</taxon>
        <taxon>Bacillota</taxon>
        <taxon>Clostridia</taxon>
        <taxon>Peptostreptococcales</taxon>
        <taxon>Tepidibacteraceae</taxon>
        <taxon>Alkalithermobacter</taxon>
    </lineage>
</organism>
<evidence type="ECO:0000256" key="4">
    <source>
        <dbReference type="ARBA" id="ARBA00022801"/>
    </source>
</evidence>
<dbReference type="GO" id="GO:0006508">
    <property type="term" value="P:proteolysis"/>
    <property type="evidence" value="ECO:0007669"/>
    <property type="project" value="UniProtKB-KW"/>
</dbReference>
<dbReference type="Gene3D" id="3.40.140.10">
    <property type="entry name" value="Cytidine Deaminase, domain 2"/>
    <property type="match status" value="1"/>
</dbReference>
<proteinExistence type="inferred from homology"/>
<keyword evidence="6" id="KW-0482">Metalloprotease</keyword>
<comment type="similarity">
    <text evidence="1 7">Belongs to the UPF0758 family.</text>
</comment>
<dbReference type="PROSITE" id="PS01302">
    <property type="entry name" value="UPF0758"/>
    <property type="match status" value="1"/>
</dbReference>
<dbReference type="GO" id="GO:0046872">
    <property type="term" value="F:metal ion binding"/>
    <property type="evidence" value="ECO:0007669"/>
    <property type="project" value="UniProtKB-KW"/>
</dbReference>
<accession>A0A150FRB6</accession>
<dbReference type="InterPro" id="IPR037518">
    <property type="entry name" value="MPN"/>
</dbReference>
<dbReference type="CDD" id="cd08071">
    <property type="entry name" value="MPN_DUF2466"/>
    <property type="match status" value="1"/>
</dbReference>
<feature type="domain" description="MPN" evidence="8">
    <location>
        <begin position="109"/>
        <end position="231"/>
    </location>
</feature>
<evidence type="ECO:0000313" key="9">
    <source>
        <dbReference type="EMBL" id="KXZ40167.1"/>
    </source>
</evidence>
<keyword evidence="4" id="KW-0378">Hydrolase</keyword>
<dbReference type="InterPro" id="IPR046778">
    <property type="entry name" value="UPF0758_N"/>
</dbReference>
<gene>
    <name evidence="9" type="ORF">JWYL7_1242</name>
    <name evidence="10" type="ORF">SAMN05661008_00282</name>
</gene>
<dbReference type="Pfam" id="PF20582">
    <property type="entry name" value="UPF0758_N"/>
    <property type="match status" value="1"/>
</dbReference>
<keyword evidence="3" id="KW-0479">Metal-binding</keyword>
<dbReference type="NCBIfam" id="NF000642">
    <property type="entry name" value="PRK00024.1"/>
    <property type="match status" value="1"/>
</dbReference>
<protein>
    <submittedName>
        <fullName evidence="9">DNA repair protein RadC</fullName>
    </submittedName>
</protein>
<dbReference type="AlphaFoldDB" id="A0A150FRB6"/>
<dbReference type="GO" id="GO:0008237">
    <property type="term" value="F:metallopeptidase activity"/>
    <property type="evidence" value="ECO:0007669"/>
    <property type="project" value="UniProtKB-KW"/>
</dbReference>
<dbReference type="Proteomes" id="UP000092605">
    <property type="component" value="Unassembled WGS sequence"/>
</dbReference>
<reference evidence="10 12" key="2">
    <citation type="submission" date="2016-11" db="EMBL/GenBank/DDBJ databases">
        <authorList>
            <person name="Varghese N."/>
            <person name="Submissions S."/>
        </authorList>
    </citation>
    <scope>NUCLEOTIDE SEQUENCE [LARGE SCALE GENOMIC DNA]</scope>
    <source>
        <strain evidence="10 12">DSM 7308</strain>
    </source>
</reference>
<dbReference type="InterPro" id="IPR025657">
    <property type="entry name" value="RadC_JAB"/>
</dbReference>
<evidence type="ECO:0000313" key="11">
    <source>
        <dbReference type="Proteomes" id="UP000092605"/>
    </source>
</evidence>
<evidence type="ECO:0000313" key="12">
    <source>
        <dbReference type="Proteomes" id="UP000323392"/>
    </source>
</evidence>
<dbReference type="InterPro" id="IPR020891">
    <property type="entry name" value="UPF0758_CS"/>
</dbReference>
<evidence type="ECO:0000313" key="10">
    <source>
        <dbReference type="EMBL" id="SHK44405.1"/>
    </source>
</evidence>
<dbReference type="Proteomes" id="UP000323392">
    <property type="component" value="Unassembled WGS sequence"/>
</dbReference>
<keyword evidence="12" id="KW-1185">Reference proteome</keyword>